<dbReference type="NCBIfam" id="TIGR03299">
    <property type="entry name" value="LGT_TIGR03299"/>
    <property type="match status" value="1"/>
</dbReference>
<dbReference type="InterPro" id="IPR026325">
    <property type="entry name" value="DUF932"/>
</dbReference>
<dbReference type="InterPro" id="IPR017686">
    <property type="entry name" value="Phg/plasmid-like_prot"/>
</dbReference>
<dbReference type="Pfam" id="PF06067">
    <property type="entry name" value="DUF932"/>
    <property type="match status" value="1"/>
</dbReference>
<organism evidence="1">
    <name type="scientific">uncultured Caudovirales phage</name>
    <dbReference type="NCBI Taxonomy" id="2100421"/>
    <lineage>
        <taxon>Viruses</taxon>
        <taxon>Duplodnaviria</taxon>
        <taxon>Heunggongvirae</taxon>
        <taxon>Uroviricota</taxon>
        <taxon>Caudoviricetes</taxon>
        <taxon>Peduoviridae</taxon>
        <taxon>Maltschvirus</taxon>
        <taxon>Maltschvirus maltsch</taxon>
    </lineage>
</organism>
<gene>
    <name evidence="1" type="ORF">UFOVP824_27</name>
</gene>
<evidence type="ECO:0000313" key="1">
    <source>
        <dbReference type="EMBL" id="CAB4165074.1"/>
    </source>
</evidence>
<dbReference type="EMBL" id="LR796777">
    <property type="protein sequence ID" value="CAB4165074.1"/>
    <property type="molecule type" value="Genomic_DNA"/>
</dbReference>
<protein>
    <submittedName>
        <fullName evidence="1">LGT_TIGR03299, phage/plasmid-like protein TIGR03299</fullName>
    </submittedName>
</protein>
<sequence>MAHEIESNDGLVLADNAAWHGLGTVVKGAPNPFAALRLANLEWDVQESDAITGVFGAGEADEFRVSTDSHKVLVRSDDKSVLGVVGRDFTPFQNRQLAELADSLRKAGDGAVEVESAGSIRGGRRVFMCLRGKSVEFGAPGDQTVPYLFIANGHDGSLALKAIPTGIRVVCSNTFHLALGAARSALSFRHTINLNTRVEELADCIRRWNSTIEKGAEVAREMARTPVTRDQVQALWVDVIQRLDGQIPSEVKNGWDERRKARAVAGLAHASQVFDAERQQFGANLWVAANAITNWIQHERAQDSVRTKDAGVRAYAAWDGTVSDDVATALDAALELV</sequence>
<name>A0A6J5PBX1_9CAUD</name>
<proteinExistence type="predicted"/>
<reference evidence="1" key="1">
    <citation type="submission" date="2020-04" db="EMBL/GenBank/DDBJ databases">
        <authorList>
            <person name="Chiriac C."/>
            <person name="Salcher M."/>
            <person name="Ghai R."/>
            <person name="Kavagutti S V."/>
        </authorList>
    </citation>
    <scope>NUCLEOTIDE SEQUENCE</scope>
</reference>
<accession>A0A6J5PBX1</accession>